<name>N8ZR67_9GAMM</name>
<dbReference type="PATRIC" id="fig|1120926.3.peg.1602"/>
<proteinExistence type="predicted"/>
<feature type="signal peptide" evidence="1">
    <location>
        <begin position="1"/>
        <end position="25"/>
    </location>
</feature>
<accession>N8ZR67</accession>
<protein>
    <recommendedName>
        <fullName evidence="4">Lipoprotein</fullName>
    </recommendedName>
</protein>
<dbReference type="GeneID" id="84209041"/>
<evidence type="ECO:0000313" key="3">
    <source>
        <dbReference type="Proteomes" id="UP000013117"/>
    </source>
</evidence>
<dbReference type="EMBL" id="APPN01000061">
    <property type="protein sequence ID" value="ENV33980.1"/>
    <property type="molecule type" value="Genomic_DNA"/>
</dbReference>
<evidence type="ECO:0008006" key="4">
    <source>
        <dbReference type="Google" id="ProtNLM"/>
    </source>
</evidence>
<keyword evidence="1" id="KW-0732">Signal</keyword>
<dbReference type="RefSeq" id="WP_004861317.1">
    <property type="nucleotide sequence ID" value="NZ_ASYY01000114.1"/>
</dbReference>
<sequence length="178" mass="20137">MRILNKTIISSFAIMLMACGQTANAKKWTEEDINKSFDQAKEAAIYAQNNQTSQLTYLYKTAYNEVKNQSKIYDEIMSLAGQQVITFEELYKSVGKNLSEEIKLASTDQESMINVQTIDGLCTGNKFIIKYLKIEDSNKISESKKELALEAIKLQPELEQALKSQQSPLDNFVCLSLK</sequence>
<dbReference type="Proteomes" id="UP000013117">
    <property type="component" value="Unassembled WGS sequence"/>
</dbReference>
<gene>
    <name evidence="2" type="ORF">F960_01670</name>
</gene>
<feature type="chain" id="PRO_5004138179" description="Lipoprotein" evidence="1">
    <location>
        <begin position="26"/>
        <end position="178"/>
    </location>
</feature>
<dbReference type="eggNOG" id="ENOG5031RTP">
    <property type="taxonomic scope" value="Bacteria"/>
</dbReference>
<keyword evidence="3" id="KW-1185">Reference proteome</keyword>
<evidence type="ECO:0000313" key="2">
    <source>
        <dbReference type="EMBL" id="ENV33980.1"/>
    </source>
</evidence>
<dbReference type="HOGENOM" id="CLU_1591006_0_0_6"/>
<organism evidence="2 3">
    <name type="scientific">Acinetobacter gerneri DSM 14967 = CIP 107464 = MTCC 9824</name>
    <dbReference type="NCBI Taxonomy" id="1120926"/>
    <lineage>
        <taxon>Bacteria</taxon>
        <taxon>Pseudomonadati</taxon>
        <taxon>Pseudomonadota</taxon>
        <taxon>Gammaproteobacteria</taxon>
        <taxon>Moraxellales</taxon>
        <taxon>Moraxellaceae</taxon>
        <taxon>Acinetobacter</taxon>
    </lineage>
</organism>
<dbReference type="OrthoDB" id="6701295at2"/>
<comment type="caution">
    <text evidence="2">The sequence shown here is derived from an EMBL/GenBank/DDBJ whole genome shotgun (WGS) entry which is preliminary data.</text>
</comment>
<reference evidence="2 3" key="1">
    <citation type="submission" date="2013-02" db="EMBL/GenBank/DDBJ databases">
        <title>The Genome Sequence of Acinetobacter gerneri CIP 107464.</title>
        <authorList>
            <consortium name="The Broad Institute Genome Sequencing Platform"/>
            <consortium name="The Broad Institute Genome Sequencing Center for Infectious Disease"/>
            <person name="Cerqueira G."/>
            <person name="Feldgarden M."/>
            <person name="Courvalin P."/>
            <person name="Perichon B."/>
            <person name="Grillot-Courvalin C."/>
            <person name="Clermont D."/>
            <person name="Rocha E."/>
            <person name="Yoon E.-J."/>
            <person name="Nemec A."/>
            <person name="Walker B."/>
            <person name="Young S.K."/>
            <person name="Zeng Q."/>
            <person name="Gargeya S."/>
            <person name="Fitzgerald M."/>
            <person name="Haas B."/>
            <person name="Abouelleil A."/>
            <person name="Alvarado L."/>
            <person name="Arachchi H.M."/>
            <person name="Berlin A.M."/>
            <person name="Chapman S.B."/>
            <person name="Dewar J."/>
            <person name="Goldberg J."/>
            <person name="Griggs A."/>
            <person name="Gujja S."/>
            <person name="Hansen M."/>
            <person name="Howarth C."/>
            <person name="Imamovic A."/>
            <person name="Larimer J."/>
            <person name="McCowan C."/>
            <person name="Murphy C."/>
            <person name="Neiman D."/>
            <person name="Pearson M."/>
            <person name="Priest M."/>
            <person name="Roberts A."/>
            <person name="Saif S."/>
            <person name="Shea T."/>
            <person name="Sisk P."/>
            <person name="Sykes S."/>
            <person name="Wortman J."/>
            <person name="Nusbaum C."/>
            <person name="Birren B."/>
        </authorList>
    </citation>
    <scope>NUCLEOTIDE SEQUENCE [LARGE SCALE GENOMIC DNA]</scope>
    <source>
        <strain evidence="2 3">CIP 107464</strain>
    </source>
</reference>
<dbReference type="PROSITE" id="PS51257">
    <property type="entry name" value="PROKAR_LIPOPROTEIN"/>
    <property type="match status" value="1"/>
</dbReference>
<evidence type="ECO:0000256" key="1">
    <source>
        <dbReference type="SAM" id="SignalP"/>
    </source>
</evidence>
<dbReference type="AlphaFoldDB" id="N8ZR67"/>